<dbReference type="EC" id="1.3.98.3" evidence="14"/>
<keyword evidence="9 14" id="KW-0560">Oxidoreductase</keyword>
<dbReference type="Gene3D" id="3.20.20.70">
    <property type="entry name" value="Aldolase class I"/>
    <property type="match status" value="1"/>
</dbReference>
<comment type="cofactor">
    <cofactor evidence="14">
        <name>[4Fe-4S] cluster</name>
        <dbReference type="ChEBI" id="CHEBI:49883"/>
    </cofactor>
    <text evidence="14">Binds 1 [4Fe-4S] cluster. The cluster is coordinated with 3 cysteines and an exchangeable S-adenosyl-L-methionine.</text>
</comment>
<dbReference type="InterPro" id="IPR006638">
    <property type="entry name" value="Elp3/MiaA/NifB-like_rSAM"/>
</dbReference>
<keyword evidence="8 14" id="KW-0479">Metal-binding</keyword>
<comment type="catalytic activity">
    <reaction evidence="13 14">
        <text>coproporphyrinogen III + 2 S-adenosyl-L-methionine = protoporphyrinogen IX + 2 5'-deoxyadenosine + 2 L-methionine + 2 CO2</text>
        <dbReference type="Rhea" id="RHEA:15425"/>
        <dbReference type="ChEBI" id="CHEBI:16526"/>
        <dbReference type="ChEBI" id="CHEBI:17319"/>
        <dbReference type="ChEBI" id="CHEBI:57307"/>
        <dbReference type="ChEBI" id="CHEBI:57309"/>
        <dbReference type="ChEBI" id="CHEBI:57844"/>
        <dbReference type="ChEBI" id="CHEBI:59789"/>
        <dbReference type="EC" id="1.3.98.3"/>
    </reaction>
</comment>
<evidence type="ECO:0000256" key="12">
    <source>
        <dbReference type="ARBA" id="ARBA00023244"/>
    </source>
</evidence>
<organism evidence="16 17">
    <name type="scientific">Marivirga lumbricoides</name>
    <dbReference type="NCBI Taxonomy" id="1046115"/>
    <lineage>
        <taxon>Bacteria</taxon>
        <taxon>Pseudomonadati</taxon>
        <taxon>Bacteroidota</taxon>
        <taxon>Cytophagia</taxon>
        <taxon>Cytophagales</taxon>
        <taxon>Marivirgaceae</taxon>
        <taxon>Marivirga</taxon>
    </lineage>
</organism>
<dbReference type="Gene3D" id="1.10.10.920">
    <property type="match status" value="1"/>
</dbReference>
<dbReference type="InterPro" id="IPR058240">
    <property type="entry name" value="rSAM_sf"/>
</dbReference>
<evidence type="ECO:0000256" key="5">
    <source>
        <dbReference type="ARBA" id="ARBA00022485"/>
    </source>
</evidence>
<dbReference type="CDD" id="cd01335">
    <property type="entry name" value="Radical_SAM"/>
    <property type="match status" value="1"/>
</dbReference>
<dbReference type="SFLD" id="SFLDG01065">
    <property type="entry name" value="anaerobic_coproporphyrinogen-I"/>
    <property type="match status" value="1"/>
</dbReference>
<evidence type="ECO:0000256" key="4">
    <source>
        <dbReference type="ARBA" id="ARBA00011245"/>
    </source>
</evidence>
<keyword evidence="12 14" id="KW-0627">Porphyrin biosynthesis</keyword>
<dbReference type="PROSITE" id="PS51918">
    <property type="entry name" value="RADICAL_SAM"/>
    <property type="match status" value="1"/>
</dbReference>
<evidence type="ECO:0000256" key="3">
    <source>
        <dbReference type="ARBA" id="ARBA00005493"/>
    </source>
</evidence>
<accession>A0ABQ1MS14</accession>
<dbReference type="Proteomes" id="UP000636010">
    <property type="component" value="Unassembled WGS sequence"/>
</dbReference>
<dbReference type="InterPro" id="IPR034505">
    <property type="entry name" value="Coproporphyrinogen-III_oxidase"/>
</dbReference>
<sequence>MIQSLAQKYNRPIPRYTSYPTVPYWKEVKPNSHKWLFHVNESYYKQKEEGISLYIHLPFCESLCTYCGCNKRITKKHELEKPYIEAILAEWKLYVTAIGGKPVIKNLHLGGGTPTFFSPDTLKLMMEGILSQSRIAQKHEFSFEGHPNNTTYEHLKVLADLGFNRVSYGIQDFDITVQKAIHRLQPIENVRNVVKWSRELNYSSINFDLIYGLPFQTEATLSESIEKLKEFEPERIALYSYAHVPWKSKSQRGYDESNLPQAEQKINMYWQAKQQLNAMGYVNIGMDHFAKPTDELTIARDKGYLNRNFMGYTTDKNELMIGLGCSSISSTGKAFVQNEKTVELYQNSIHEKTLPLIVGHYSTEQEIEVAELIKEIICNGKVTFQHSAFLMNLFEGAMDSLKEMEQDELLTIGNYSLDVTTKGMLFVRNICSLFDPVIQKRTSDKPQFSQSI</sequence>
<dbReference type="SFLD" id="SFLDS00029">
    <property type="entry name" value="Radical_SAM"/>
    <property type="match status" value="1"/>
</dbReference>
<dbReference type="RefSeq" id="WP_188465158.1">
    <property type="nucleotide sequence ID" value="NZ_BAABHU010000010.1"/>
</dbReference>
<evidence type="ECO:0000256" key="10">
    <source>
        <dbReference type="ARBA" id="ARBA00023004"/>
    </source>
</evidence>
<comment type="pathway">
    <text evidence="2 14">Porphyrin-containing compound metabolism; protoporphyrin-IX biosynthesis; protoporphyrinogen-IX from coproporphyrinogen-III (AdoMet route): step 1/1.</text>
</comment>
<dbReference type="SFLD" id="SFLDG01082">
    <property type="entry name" value="B12-binding_domain_containing"/>
    <property type="match status" value="1"/>
</dbReference>
<keyword evidence="11 14" id="KW-0411">Iron-sulfur</keyword>
<dbReference type="InterPro" id="IPR013785">
    <property type="entry name" value="Aldolase_TIM"/>
</dbReference>
<dbReference type="NCBIfam" id="TIGR00538">
    <property type="entry name" value="hemN"/>
    <property type="match status" value="1"/>
</dbReference>
<keyword evidence="5 14" id="KW-0004">4Fe-4S</keyword>
<evidence type="ECO:0000256" key="11">
    <source>
        <dbReference type="ARBA" id="ARBA00023014"/>
    </source>
</evidence>
<comment type="similarity">
    <text evidence="3 14">Belongs to the anaerobic coproporphyrinogen-III oxidase family.</text>
</comment>
<keyword evidence="6 14" id="KW-0963">Cytoplasm</keyword>
<evidence type="ECO:0000256" key="13">
    <source>
        <dbReference type="ARBA" id="ARBA00048321"/>
    </source>
</evidence>
<evidence type="ECO:0000256" key="7">
    <source>
        <dbReference type="ARBA" id="ARBA00022691"/>
    </source>
</evidence>
<dbReference type="SUPFAM" id="SSF102114">
    <property type="entry name" value="Radical SAM enzymes"/>
    <property type="match status" value="1"/>
</dbReference>
<evidence type="ECO:0000313" key="17">
    <source>
        <dbReference type="Proteomes" id="UP000636010"/>
    </source>
</evidence>
<dbReference type="InterPro" id="IPR007197">
    <property type="entry name" value="rSAM"/>
</dbReference>
<evidence type="ECO:0000259" key="15">
    <source>
        <dbReference type="PROSITE" id="PS51918"/>
    </source>
</evidence>
<keyword evidence="7 14" id="KW-0949">S-adenosyl-L-methionine</keyword>
<dbReference type="PANTHER" id="PTHR13932">
    <property type="entry name" value="COPROPORPHYRINIGEN III OXIDASE"/>
    <property type="match status" value="1"/>
</dbReference>
<evidence type="ECO:0000256" key="14">
    <source>
        <dbReference type="PIRNR" id="PIRNR000167"/>
    </source>
</evidence>
<protein>
    <recommendedName>
        <fullName evidence="14">Coproporphyrinogen-III oxidase</fullName>
        <ecNumber evidence="14">1.3.98.3</ecNumber>
    </recommendedName>
</protein>
<evidence type="ECO:0000256" key="2">
    <source>
        <dbReference type="ARBA" id="ARBA00004785"/>
    </source>
</evidence>
<comment type="caution">
    <text evidence="16">The sequence shown here is derived from an EMBL/GenBank/DDBJ whole genome shotgun (WGS) entry which is preliminary data.</text>
</comment>
<comment type="subcellular location">
    <subcellularLocation>
        <location evidence="1 14">Cytoplasm</location>
    </subcellularLocation>
</comment>
<dbReference type="Pfam" id="PF04055">
    <property type="entry name" value="Radical_SAM"/>
    <property type="match status" value="1"/>
</dbReference>
<evidence type="ECO:0000313" key="16">
    <source>
        <dbReference type="EMBL" id="GGC43264.1"/>
    </source>
</evidence>
<evidence type="ECO:0000256" key="9">
    <source>
        <dbReference type="ARBA" id="ARBA00023002"/>
    </source>
</evidence>
<name>A0ABQ1MS14_9BACT</name>
<dbReference type="SMART" id="SM00729">
    <property type="entry name" value="Elp3"/>
    <property type="match status" value="1"/>
</dbReference>
<dbReference type="EMBL" id="BMEC01000010">
    <property type="protein sequence ID" value="GGC43264.1"/>
    <property type="molecule type" value="Genomic_DNA"/>
</dbReference>
<keyword evidence="10 14" id="KW-0408">Iron</keyword>
<evidence type="ECO:0000256" key="8">
    <source>
        <dbReference type="ARBA" id="ARBA00022723"/>
    </source>
</evidence>
<comment type="subunit">
    <text evidence="4">Monomer.</text>
</comment>
<reference evidence="17" key="1">
    <citation type="journal article" date="2019" name="Int. J. Syst. Evol. Microbiol.">
        <title>The Global Catalogue of Microorganisms (GCM) 10K type strain sequencing project: providing services to taxonomists for standard genome sequencing and annotation.</title>
        <authorList>
            <consortium name="The Broad Institute Genomics Platform"/>
            <consortium name="The Broad Institute Genome Sequencing Center for Infectious Disease"/>
            <person name="Wu L."/>
            <person name="Ma J."/>
        </authorList>
    </citation>
    <scope>NUCLEOTIDE SEQUENCE [LARGE SCALE GENOMIC DNA]</scope>
    <source>
        <strain evidence="17">CGMCC 1.10832</strain>
    </source>
</reference>
<keyword evidence="17" id="KW-1185">Reference proteome</keyword>
<proteinExistence type="inferred from homology"/>
<evidence type="ECO:0000256" key="1">
    <source>
        <dbReference type="ARBA" id="ARBA00004496"/>
    </source>
</evidence>
<dbReference type="PIRSF" id="PIRSF000167">
    <property type="entry name" value="HemN"/>
    <property type="match status" value="1"/>
</dbReference>
<feature type="domain" description="Radical SAM core" evidence="15">
    <location>
        <begin position="45"/>
        <end position="282"/>
    </location>
</feature>
<evidence type="ECO:0000256" key="6">
    <source>
        <dbReference type="ARBA" id="ARBA00022490"/>
    </source>
</evidence>
<dbReference type="PANTHER" id="PTHR13932:SF6">
    <property type="entry name" value="OXYGEN-INDEPENDENT COPROPORPHYRINOGEN III OXIDASE"/>
    <property type="match status" value="1"/>
</dbReference>
<dbReference type="InterPro" id="IPR004558">
    <property type="entry name" value="Coprogen_oxidase_HemN"/>
</dbReference>
<gene>
    <name evidence="16" type="primary">hemN</name>
    <name evidence="16" type="ORF">GCM10011506_31080</name>
</gene>